<evidence type="ECO:0000313" key="2">
    <source>
        <dbReference type="EMBL" id="ALR22871.1"/>
    </source>
</evidence>
<organism evidence="2 3">
    <name type="scientific">Sphingobium baderi</name>
    <dbReference type="NCBI Taxonomy" id="1332080"/>
    <lineage>
        <taxon>Bacteria</taxon>
        <taxon>Pseudomonadati</taxon>
        <taxon>Pseudomonadota</taxon>
        <taxon>Alphaproteobacteria</taxon>
        <taxon>Sphingomonadales</taxon>
        <taxon>Sphingomonadaceae</taxon>
        <taxon>Sphingobium</taxon>
    </lineage>
</organism>
<keyword evidence="2" id="KW-0614">Plasmid</keyword>
<sequence>MTSGKISLDLDEFKPQPVKIDADSRAQIKEASDNAGFTGRHAVAKTKPASLPVSAEQGGASEVKRRGRKRTTGRDVPFTVKLRRDTNNQIYELADQLECGAIAEVIEMALQALTEKIARGEPTR</sequence>
<proteinExistence type="predicted"/>
<dbReference type="KEGG" id="sbd:ATN00_20440"/>
<dbReference type="OrthoDB" id="8456214at2"/>
<accession>A0A0S3F5I5</accession>
<geneLocation type="plasmid" evidence="2 3">
    <name>pDE1</name>
</geneLocation>
<dbReference type="EMBL" id="CP013265">
    <property type="protein sequence ID" value="ALR22871.1"/>
    <property type="molecule type" value="Genomic_DNA"/>
</dbReference>
<name>A0A0S3F5I5_9SPHN</name>
<evidence type="ECO:0000256" key="1">
    <source>
        <dbReference type="SAM" id="MobiDB-lite"/>
    </source>
</evidence>
<evidence type="ECO:0000313" key="3">
    <source>
        <dbReference type="Proteomes" id="UP000056968"/>
    </source>
</evidence>
<protein>
    <recommendedName>
        <fullName evidence="4">Stability/partitioning determinant</fullName>
    </recommendedName>
</protein>
<feature type="region of interest" description="Disordered" evidence="1">
    <location>
        <begin position="45"/>
        <end position="75"/>
    </location>
</feature>
<dbReference type="AlphaFoldDB" id="A0A0S3F5I5"/>
<evidence type="ECO:0008006" key="4">
    <source>
        <dbReference type="Google" id="ProtNLM"/>
    </source>
</evidence>
<gene>
    <name evidence="2" type="ORF">ATN00_20440</name>
</gene>
<dbReference type="RefSeq" id="WP_062069208.1">
    <property type="nucleotide sequence ID" value="NZ_CP013265.1"/>
</dbReference>
<reference evidence="2 3" key="1">
    <citation type="submission" date="2015-11" db="EMBL/GenBank/DDBJ databases">
        <title>A Two-component Flavoprotein Monooxygenase System MeaXY Responsible for para-Hydroxylation of 2-Methyl-6-ethylaniline and 2,6-Diethylaniline in Sphingobium baderi DE-13.</title>
        <authorList>
            <person name="Cheng M."/>
            <person name="Meng Q."/>
            <person name="Yang Y."/>
            <person name="Chu C."/>
            <person name="Yan X."/>
            <person name="He J."/>
            <person name="Li S."/>
        </authorList>
    </citation>
    <scope>NUCLEOTIDE SEQUENCE [LARGE SCALE GENOMIC DNA]</scope>
    <source>
        <strain evidence="2 3">DE-13</strain>
        <plasmid evidence="3">Plasmid pDE1</plasmid>
    </source>
</reference>
<dbReference type="Proteomes" id="UP000056968">
    <property type="component" value="Plasmid pDE1"/>
</dbReference>
<keyword evidence="3" id="KW-1185">Reference proteome</keyword>